<organism evidence="8 9">
    <name type="scientific">Heracleum sosnowskyi</name>
    <dbReference type="NCBI Taxonomy" id="360622"/>
    <lineage>
        <taxon>Eukaryota</taxon>
        <taxon>Viridiplantae</taxon>
        <taxon>Streptophyta</taxon>
        <taxon>Embryophyta</taxon>
        <taxon>Tracheophyta</taxon>
        <taxon>Spermatophyta</taxon>
        <taxon>Magnoliopsida</taxon>
        <taxon>eudicotyledons</taxon>
        <taxon>Gunneridae</taxon>
        <taxon>Pentapetalae</taxon>
        <taxon>asterids</taxon>
        <taxon>campanulids</taxon>
        <taxon>Apiales</taxon>
        <taxon>Apiaceae</taxon>
        <taxon>Apioideae</taxon>
        <taxon>apioid superclade</taxon>
        <taxon>Tordylieae</taxon>
        <taxon>Tordyliinae</taxon>
        <taxon>Heracleum</taxon>
    </lineage>
</organism>
<evidence type="ECO:0000256" key="6">
    <source>
        <dbReference type="PIRNR" id="PIRNR016013"/>
    </source>
</evidence>
<comment type="caution">
    <text evidence="8">The sequence shown here is derived from an EMBL/GenBank/DDBJ whole genome shotgun (WGS) entry which is preliminary data.</text>
</comment>
<dbReference type="GO" id="GO:0005783">
    <property type="term" value="C:endoplasmic reticulum"/>
    <property type="evidence" value="ECO:0007669"/>
    <property type="project" value="GOC"/>
</dbReference>
<keyword evidence="5 6" id="KW-0472">Membrane</keyword>
<dbReference type="GO" id="GO:0000139">
    <property type="term" value="C:Golgi membrane"/>
    <property type="evidence" value="ECO:0007669"/>
    <property type="project" value="TreeGrafter"/>
</dbReference>
<dbReference type="Pfam" id="PF03248">
    <property type="entry name" value="Rer1"/>
    <property type="match status" value="1"/>
</dbReference>
<evidence type="ECO:0000256" key="2">
    <source>
        <dbReference type="ARBA" id="ARBA00006070"/>
    </source>
</evidence>
<evidence type="ECO:0000256" key="7">
    <source>
        <dbReference type="SAM" id="Phobius"/>
    </source>
</evidence>
<dbReference type="GO" id="GO:0006621">
    <property type="term" value="P:protein retention in ER lumen"/>
    <property type="evidence" value="ECO:0007669"/>
    <property type="project" value="TreeGrafter"/>
</dbReference>
<comment type="similarity">
    <text evidence="2 6">Belongs to the RER1 family.</text>
</comment>
<proteinExistence type="inferred from homology"/>
<evidence type="ECO:0000256" key="5">
    <source>
        <dbReference type="ARBA" id="ARBA00023136"/>
    </source>
</evidence>
<evidence type="ECO:0000256" key="3">
    <source>
        <dbReference type="ARBA" id="ARBA00022692"/>
    </source>
</evidence>
<dbReference type="PANTHER" id="PTHR10743:SF0">
    <property type="entry name" value="PROTEIN RER1"/>
    <property type="match status" value="1"/>
</dbReference>
<dbReference type="InterPro" id="IPR004932">
    <property type="entry name" value="Rer1"/>
</dbReference>
<gene>
    <name evidence="8" type="ORF">POM88_045186</name>
</gene>
<protein>
    <recommendedName>
        <fullName evidence="6">Protein RER1</fullName>
    </recommendedName>
</protein>
<dbReference type="GO" id="GO:0006890">
    <property type="term" value="P:retrograde vesicle-mediated transport, Golgi to endoplasmic reticulum"/>
    <property type="evidence" value="ECO:0007669"/>
    <property type="project" value="TreeGrafter"/>
</dbReference>
<sequence>MEGPLAEGASQLPPLAKMRNDFSRLLHFYLDKSTPFATHRWLGTLVVAFIYVLRIYHIHSFYAVTYGLGIYVLNLLIGFISPIVDPELEELDGAELPTKGSDDFRPFIRQLPEFNFWFGITKAFCVAFLMTFCSLFDVPVFWPILLGYWIFQFVLTLKRHITHMIKYKYVPLTMGKQKYTGKTSATFSRRD</sequence>
<name>A0AAD8H439_9APIA</name>
<evidence type="ECO:0000256" key="4">
    <source>
        <dbReference type="ARBA" id="ARBA00022989"/>
    </source>
</evidence>
<evidence type="ECO:0000313" key="9">
    <source>
        <dbReference type="Proteomes" id="UP001237642"/>
    </source>
</evidence>
<dbReference type="EMBL" id="JAUIZM010000010">
    <property type="protein sequence ID" value="KAK1360712.1"/>
    <property type="molecule type" value="Genomic_DNA"/>
</dbReference>
<evidence type="ECO:0000313" key="8">
    <source>
        <dbReference type="EMBL" id="KAK1360712.1"/>
    </source>
</evidence>
<reference evidence="8" key="2">
    <citation type="submission" date="2023-05" db="EMBL/GenBank/DDBJ databases">
        <authorList>
            <person name="Schelkunov M.I."/>
        </authorList>
    </citation>
    <scope>NUCLEOTIDE SEQUENCE</scope>
    <source>
        <strain evidence="8">Hsosn_3</strain>
        <tissue evidence="8">Leaf</tissue>
    </source>
</reference>
<dbReference type="PANTHER" id="PTHR10743">
    <property type="entry name" value="PROTEIN RER1"/>
    <property type="match status" value="1"/>
</dbReference>
<keyword evidence="4 7" id="KW-1133">Transmembrane helix</keyword>
<accession>A0AAD8H439</accession>
<feature type="transmembrane region" description="Helical" evidence="7">
    <location>
        <begin position="38"/>
        <end position="56"/>
    </location>
</feature>
<feature type="transmembrane region" description="Helical" evidence="7">
    <location>
        <begin position="63"/>
        <end position="84"/>
    </location>
</feature>
<dbReference type="Proteomes" id="UP001237642">
    <property type="component" value="Unassembled WGS sequence"/>
</dbReference>
<comment type="subcellular location">
    <subcellularLocation>
        <location evidence="1">Membrane</location>
        <topology evidence="1">Multi-pass membrane protein</topology>
    </subcellularLocation>
</comment>
<evidence type="ECO:0000256" key="1">
    <source>
        <dbReference type="ARBA" id="ARBA00004141"/>
    </source>
</evidence>
<dbReference type="PIRSF" id="PIRSF016013">
    <property type="entry name" value="AtER_Rer1p"/>
    <property type="match status" value="1"/>
</dbReference>
<feature type="transmembrane region" description="Helical" evidence="7">
    <location>
        <begin position="140"/>
        <end position="157"/>
    </location>
</feature>
<dbReference type="AlphaFoldDB" id="A0AAD8H439"/>
<reference evidence="8" key="1">
    <citation type="submission" date="2023-02" db="EMBL/GenBank/DDBJ databases">
        <title>Genome of toxic invasive species Heracleum sosnowskyi carries increased number of genes despite the absence of recent whole-genome duplications.</title>
        <authorList>
            <person name="Schelkunov M."/>
            <person name="Shtratnikova V."/>
            <person name="Makarenko M."/>
            <person name="Klepikova A."/>
            <person name="Omelchenko D."/>
            <person name="Novikova G."/>
            <person name="Obukhova E."/>
            <person name="Bogdanov V."/>
            <person name="Penin A."/>
            <person name="Logacheva M."/>
        </authorList>
    </citation>
    <scope>NUCLEOTIDE SEQUENCE</scope>
    <source>
        <strain evidence="8">Hsosn_3</strain>
        <tissue evidence="8">Leaf</tissue>
    </source>
</reference>
<comment type="function">
    <text evidence="6">Involved in the retrieval of endoplasmic reticulum membrane proteins from the early Golgi compartment.</text>
</comment>
<keyword evidence="9" id="KW-1185">Reference proteome</keyword>
<keyword evidence="3 7" id="KW-0812">Transmembrane</keyword>